<accession>A0A6I2L2Z5</accession>
<dbReference type="AlphaFoldDB" id="A0A6I2L2Z5"/>
<organism evidence="1 2">
    <name type="scientific">Duganella guangzhouensis</name>
    <dbReference type="NCBI Taxonomy" id="2666084"/>
    <lineage>
        <taxon>Bacteria</taxon>
        <taxon>Pseudomonadati</taxon>
        <taxon>Pseudomonadota</taxon>
        <taxon>Betaproteobacteria</taxon>
        <taxon>Burkholderiales</taxon>
        <taxon>Oxalobacteraceae</taxon>
        <taxon>Telluria group</taxon>
        <taxon>Duganella</taxon>
    </lineage>
</organism>
<proteinExistence type="predicted"/>
<name>A0A6I2L2Z5_9BURK</name>
<dbReference type="EMBL" id="WKJK01000006">
    <property type="protein sequence ID" value="MRW90956.1"/>
    <property type="molecule type" value="Genomic_DNA"/>
</dbReference>
<evidence type="ECO:0000313" key="1">
    <source>
        <dbReference type="EMBL" id="MRW90956.1"/>
    </source>
</evidence>
<sequence length="110" mass="11794">MKIDTTNLAAAFAASSSGTSKKSSDFGALLEQASAKQSDAASELKEYVDMSPAERMTQAMMKKLGITQEAFNAMTPAQQTAVMNKINQMIQQQMEQQTAQNQGAAVSIKI</sequence>
<dbReference type="Proteomes" id="UP000433309">
    <property type="component" value="Unassembled WGS sequence"/>
</dbReference>
<comment type="caution">
    <text evidence="1">The sequence shown here is derived from an EMBL/GenBank/DDBJ whole genome shotgun (WGS) entry which is preliminary data.</text>
</comment>
<dbReference type="RefSeq" id="WP_154376892.1">
    <property type="nucleotide sequence ID" value="NZ_WKJK01000006.1"/>
</dbReference>
<gene>
    <name evidence="1" type="ORF">GJ699_13250</name>
</gene>
<reference evidence="1 2" key="1">
    <citation type="submission" date="2019-11" db="EMBL/GenBank/DDBJ databases">
        <title>Novel species isolated from a subtropical stream in China.</title>
        <authorList>
            <person name="Lu H."/>
        </authorList>
    </citation>
    <scope>NUCLEOTIDE SEQUENCE [LARGE SCALE GENOMIC DNA]</scope>
    <source>
        <strain evidence="1 2">FT80W</strain>
    </source>
</reference>
<protein>
    <submittedName>
        <fullName evidence="1">Uncharacterized protein</fullName>
    </submittedName>
</protein>
<keyword evidence="2" id="KW-1185">Reference proteome</keyword>
<evidence type="ECO:0000313" key="2">
    <source>
        <dbReference type="Proteomes" id="UP000433309"/>
    </source>
</evidence>